<dbReference type="OrthoDB" id="3257981at2759"/>
<dbReference type="InterPro" id="IPR005197">
    <property type="entry name" value="Glyco_hydro_71"/>
</dbReference>
<dbReference type="CDD" id="cd11577">
    <property type="entry name" value="GH71"/>
    <property type="match status" value="1"/>
</dbReference>
<dbReference type="Gene3D" id="3.20.20.80">
    <property type="entry name" value="Glycosidases"/>
    <property type="match status" value="1"/>
</dbReference>
<gene>
    <name evidence="3" type="ORF">D9611_007495</name>
</gene>
<dbReference type="Proteomes" id="UP000541558">
    <property type="component" value="Unassembled WGS sequence"/>
</dbReference>
<organism evidence="3 4">
    <name type="scientific">Ephemerocybe angulata</name>
    <dbReference type="NCBI Taxonomy" id="980116"/>
    <lineage>
        <taxon>Eukaryota</taxon>
        <taxon>Fungi</taxon>
        <taxon>Dikarya</taxon>
        <taxon>Basidiomycota</taxon>
        <taxon>Agaricomycotina</taxon>
        <taxon>Agaricomycetes</taxon>
        <taxon>Agaricomycetidae</taxon>
        <taxon>Agaricales</taxon>
        <taxon>Agaricineae</taxon>
        <taxon>Psathyrellaceae</taxon>
        <taxon>Ephemerocybe</taxon>
    </lineage>
</organism>
<evidence type="ECO:0000313" key="4">
    <source>
        <dbReference type="Proteomes" id="UP000541558"/>
    </source>
</evidence>
<evidence type="ECO:0000256" key="2">
    <source>
        <dbReference type="SAM" id="SignalP"/>
    </source>
</evidence>
<evidence type="ECO:0008006" key="5">
    <source>
        <dbReference type="Google" id="ProtNLM"/>
    </source>
</evidence>
<name>A0A8H5CFF0_9AGAR</name>
<sequence>MTCYTTLALYLLSVLASLAHVDAAVIPLRRVQLQSHRPAMVVERLPLAARDGAAPVIVTVTTTTTAVVTVPATPTATEASSSTSSSSSSSSSSSTTESSSSTTSSTTNPASTSTSTPTTLSSTSSSSSSTTTTQDPPKQTDPPADGSKKLVVAHHMVGNTFPYKKQDWLDDIVLAHESGIDGFSLNTGKDAWEPARIADAYQAALESKLDFKLFISLDMTSIPCASADDGAFIRKLVLDHASHPNQLKYTSTGAAGGEGDRAFVSTFAGENCKFGNGGASAPDAWRGAFTQHPDVKGKVYFVPSFFIDPATFKTFAGVMDGDFNWNSGWPIKVTTGFAKDLLTNVLNKFKEAAQRTSTNKPAPAAGGGIGGILNKPISQILTAATPEDGSKDFQVELGKFIGSTESDTEHLDALKGLGQAALQKRDGEGEGEGKPVYMAAVSPWFFTHYGADSFNKNFIFLADQHLYTKRWESIVDSRDKLDIVQILTWNDYGESHYVGPIKGDQPNSEAWTDGMSHTGWLQMTKYYATAFKTGKFPEIEKDQIYMWSRPHPVNAQAPDPVPQPTNFELSEDSVWVVVMATAPGTLKLSTGNGQDKSMDIPKGVSKQSIPISAGGTMKGTIERDGKTVLELAPTKEEFMFQGSPKTYNFNAFVASAVAK</sequence>
<keyword evidence="4" id="KW-1185">Reference proteome</keyword>
<comment type="caution">
    <text evidence="3">The sequence shown here is derived from an EMBL/GenBank/DDBJ whole genome shotgun (WGS) entry which is preliminary data.</text>
</comment>
<dbReference type="Pfam" id="PF03659">
    <property type="entry name" value="Glyco_hydro_71"/>
    <property type="match status" value="1"/>
</dbReference>
<dbReference type="AlphaFoldDB" id="A0A8H5CFF0"/>
<evidence type="ECO:0000313" key="3">
    <source>
        <dbReference type="EMBL" id="KAF5340761.1"/>
    </source>
</evidence>
<feature type="chain" id="PRO_5034319686" description="Glycoside hydrolase family 71 protein" evidence="2">
    <location>
        <begin position="24"/>
        <end position="659"/>
    </location>
</feature>
<reference evidence="3 4" key="1">
    <citation type="journal article" date="2020" name="ISME J.">
        <title>Uncovering the hidden diversity of litter-decomposition mechanisms in mushroom-forming fungi.</title>
        <authorList>
            <person name="Floudas D."/>
            <person name="Bentzer J."/>
            <person name="Ahren D."/>
            <person name="Johansson T."/>
            <person name="Persson P."/>
            <person name="Tunlid A."/>
        </authorList>
    </citation>
    <scope>NUCLEOTIDE SEQUENCE [LARGE SCALE GENOMIC DNA]</scope>
    <source>
        <strain evidence="3 4">CBS 175.51</strain>
    </source>
</reference>
<dbReference type="EMBL" id="JAACJK010000003">
    <property type="protein sequence ID" value="KAF5340761.1"/>
    <property type="molecule type" value="Genomic_DNA"/>
</dbReference>
<keyword evidence="2" id="KW-0732">Signal</keyword>
<proteinExistence type="predicted"/>
<feature type="region of interest" description="Disordered" evidence="1">
    <location>
        <begin position="74"/>
        <end position="146"/>
    </location>
</feature>
<protein>
    <recommendedName>
        <fullName evidence="5">Glycoside hydrolase family 71 protein</fullName>
    </recommendedName>
</protein>
<feature type="compositionally biased region" description="Low complexity" evidence="1">
    <location>
        <begin position="74"/>
        <end position="133"/>
    </location>
</feature>
<accession>A0A8H5CFF0</accession>
<evidence type="ECO:0000256" key="1">
    <source>
        <dbReference type="SAM" id="MobiDB-lite"/>
    </source>
</evidence>
<dbReference type="GO" id="GO:0051118">
    <property type="term" value="F:glucan endo-1,3-alpha-glucosidase activity"/>
    <property type="evidence" value="ECO:0007669"/>
    <property type="project" value="InterPro"/>
</dbReference>
<feature type="signal peptide" evidence="2">
    <location>
        <begin position="1"/>
        <end position="23"/>
    </location>
</feature>